<organism evidence="1 2">
    <name type="scientific">Enterobacter cloacae</name>
    <dbReference type="NCBI Taxonomy" id="550"/>
    <lineage>
        <taxon>Bacteria</taxon>
        <taxon>Pseudomonadati</taxon>
        <taxon>Pseudomonadota</taxon>
        <taxon>Gammaproteobacteria</taxon>
        <taxon>Enterobacterales</taxon>
        <taxon>Enterobacteriaceae</taxon>
        <taxon>Enterobacter</taxon>
        <taxon>Enterobacter cloacae complex</taxon>
    </lineage>
</organism>
<evidence type="ECO:0000313" key="1">
    <source>
        <dbReference type="EMBL" id="PTM36281.1"/>
    </source>
</evidence>
<accession>A0A2T4Y271</accession>
<evidence type="ECO:0000313" key="2">
    <source>
        <dbReference type="Proteomes" id="UP000241614"/>
    </source>
</evidence>
<name>A0A2T4Y271_ENTCL</name>
<protein>
    <submittedName>
        <fullName evidence="1">Uncharacterized protein</fullName>
    </submittedName>
</protein>
<comment type="caution">
    <text evidence="1">The sequence shown here is derived from an EMBL/GenBank/DDBJ whole genome shotgun (WGS) entry which is preliminary data.</text>
</comment>
<sequence length="205" mass="23862">MAYKDFYHLMLEYFSHPVELFTGSRNVPFTLYTEEQKLFVRNGKDNISRIDPKEVAAFVERFEEAESLLAKDYQDVTFKASYLLAAMKYITDRNASVVRFHSEELDNSEVQYKNWLNANPEGYVLNLRKRSEISSEMDPSNSTFLHSAGCSSVNNERSYTHSEPFTGNEYFKICSANFYALEQEAMRITKLSIVKRHSCLKSHIR</sequence>
<dbReference type="RefSeq" id="WP_049007218.1">
    <property type="nucleotide sequence ID" value="NZ_JUZJ01000073.1"/>
</dbReference>
<proteinExistence type="predicted"/>
<reference evidence="1 2" key="1">
    <citation type="submission" date="2018-04" db="EMBL/GenBank/DDBJ databases">
        <title>Genome sequencing reveals highly heavy metal resistance and biotechnology application of the novel Enterobacter cloacae amazonensis isolated from wastewater river in Manaus - Amazonas.</title>
        <authorList>
            <person name="Astolfi M.C.T."/>
            <person name="Carvalho E.B.D.S."/>
            <person name="Lacerda L.B."/>
            <person name="Pinto M.V."/>
            <person name="Nogueira V.B."/>
            <person name="Barros A.M."/>
            <person name="Astolfi-Filho S."/>
        </authorList>
    </citation>
    <scope>NUCLEOTIDE SEQUENCE [LARGE SCALE GENOMIC DNA]</scope>
    <source>
        <strain evidence="2">amazonensis</strain>
    </source>
</reference>
<gene>
    <name evidence="1" type="ORF">DA103_07870</name>
</gene>
<dbReference type="AlphaFoldDB" id="A0A2T4Y271"/>
<dbReference type="OrthoDB" id="6564151at2"/>
<dbReference type="EMBL" id="PZPP01000009">
    <property type="protein sequence ID" value="PTM36281.1"/>
    <property type="molecule type" value="Genomic_DNA"/>
</dbReference>
<dbReference type="Proteomes" id="UP000241614">
    <property type="component" value="Unassembled WGS sequence"/>
</dbReference>